<evidence type="ECO:0000313" key="4">
    <source>
        <dbReference type="Proteomes" id="UP000317178"/>
    </source>
</evidence>
<dbReference type="PANTHER" id="PTHR30005">
    <property type="entry name" value="EXOPOLYPHOSPHATASE"/>
    <property type="match status" value="1"/>
</dbReference>
<dbReference type="OrthoDB" id="9807195at2"/>
<reference evidence="3 4" key="1">
    <citation type="submission" date="2019-02" db="EMBL/GenBank/DDBJ databases">
        <title>Deep-cultivation of Planctomycetes and their phenomic and genomic characterization uncovers novel biology.</title>
        <authorList>
            <person name="Wiegand S."/>
            <person name="Jogler M."/>
            <person name="Boedeker C."/>
            <person name="Pinto D."/>
            <person name="Vollmers J."/>
            <person name="Rivas-Marin E."/>
            <person name="Kohn T."/>
            <person name="Peeters S.H."/>
            <person name="Heuer A."/>
            <person name="Rast P."/>
            <person name="Oberbeckmann S."/>
            <person name="Bunk B."/>
            <person name="Jeske O."/>
            <person name="Meyerdierks A."/>
            <person name="Storesund J.E."/>
            <person name="Kallscheuer N."/>
            <person name="Luecker S."/>
            <person name="Lage O.M."/>
            <person name="Pohl T."/>
            <person name="Merkel B.J."/>
            <person name="Hornburger P."/>
            <person name="Mueller R.-W."/>
            <person name="Bruemmer F."/>
            <person name="Labrenz M."/>
            <person name="Spormann A.M."/>
            <person name="Op den Camp H."/>
            <person name="Overmann J."/>
            <person name="Amann R."/>
            <person name="Jetten M.S.M."/>
            <person name="Mascher T."/>
            <person name="Medema M.H."/>
            <person name="Devos D.P."/>
            <person name="Kaster A.-K."/>
            <person name="Ovreas L."/>
            <person name="Rohde M."/>
            <person name="Galperin M.Y."/>
            <person name="Jogler C."/>
        </authorList>
    </citation>
    <scope>NUCLEOTIDE SEQUENCE [LARGE SCALE GENOMIC DNA]</scope>
    <source>
        <strain evidence="3 4">Pla110</strain>
    </source>
</reference>
<dbReference type="InterPro" id="IPR050273">
    <property type="entry name" value="GppA/Ppx_hydrolase"/>
</dbReference>
<organism evidence="3 4">
    <name type="scientific">Polystyrenella longa</name>
    <dbReference type="NCBI Taxonomy" id="2528007"/>
    <lineage>
        <taxon>Bacteria</taxon>
        <taxon>Pseudomonadati</taxon>
        <taxon>Planctomycetota</taxon>
        <taxon>Planctomycetia</taxon>
        <taxon>Planctomycetales</taxon>
        <taxon>Planctomycetaceae</taxon>
        <taxon>Polystyrenella</taxon>
    </lineage>
</organism>
<dbReference type="KEGG" id="plon:Pla110_26420"/>
<evidence type="ECO:0000313" key="3">
    <source>
        <dbReference type="EMBL" id="QDU80906.1"/>
    </source>
</evidence>
<evidence type="ECO:0000259" key="2">
    <source>
        <dbReference type="Pfam" id="PF21447"/>
    </source>
</evidence>
<dbReference type="InterPro" id="IPR043129">
    <property type="entry name" value="ATPase_NBD"/>
</dbReference>
<sequence>MTKSESATEIPVLDDHGATWRPVAVIDIGTSLIRMVIAEISSHGEIHRLEDLSRAVNLGKDSFTRRSIRKQTIEECVQVFKSFRSLMEQYQIKSADQIRAVATSAVREAINKLAFLDRIYIATGIEIQILDEAEVNRITYLGVQPRLAEEPSLKDANICLAEIGGGSTELLLINGKDVLYSNTFRLGSLRLREMLESAGSSASSSSRSLLKPHITQSIERMLDETSDFSGLQMVSLGGDMRFVAHQLNPEWDRETLACLSAKDLADFAEKILSMSEDKLVRKYHLTLNDAETLGIALMAYTELAKAFKVRTVYVSSLNMRDGLLLEMTSQGTWSSAFEDQVIRSAIDVGHKFNFDEKHSKHVANLSRLLFRELVNQHQLDPHYESLLYVAALLHEIGLFIGTRGYHKHSMYLIQHATVFGISEKNLELIAMIVRYHRRASPKPSHVGFASLNRDARVIISKLAAILRVAVALDQSYSQRIQSFTTKMTDNRFEINVRNVEDLSLEQIALKQNNLMFEEIYGVPVLLRRDTTST</sequence>
<keyword evidence="3" id="KW-0378">Hydrolase</keyword>
<protein>
    <submittedName>
        <fullName evidence="3">Exopolyphosphatase</fullName>
        <ecNumber evidence="3">3.6.1.11</ecNumber>
    </submittedName>
</protein>
<dbReference type="CDD" id="cd24006">
    <property type="entry name" value="ASKHA_NBD_PPX_GppA"/>
    <property type="match status" value="1"/>
</dbReference>
<dbReference type="Pfam" id="PF21447">
    <property type="entry name" value="Ppx-GppA_III"/>
    <property type="match status" value="1"/>
</dbReference>
<feature type="domain" description="Ppx/GppA phosphatase N-terminal" evidence="1">
    <location>
        <begin position="36"/>
        <end position="328"/>
    </location>
</feature>
<evidence type="ECO:0000259" key="1">
    <source>
        <dbReference type="Pfam" id="PF02541"/>
    </source>
</evidence>
<dbReference type="PANTHER" id="PTHR30005:SF0">
    <property type="entry name" value="RETROGRADE REGULATION PROTEIN 2"/>
    <property type="match status" value="1"/>
</dbReference>
<gene>
    <name evidence="3" type="primary">ppx</name>
    <name evidence="3" type="ORF">Pla110_26420</name>
</gene>
<keyword evidence="4" id="KW-1185">Reference proteome</keyword>
<dbReference type="InterPro" id="IPR003695">
    <property type="entry name" value="Ppx_GppA_N"/>
</dbReference>
<dbReference type="EC" id="3.6.1.11" evidence="3"/>
<dbReference type="Gene3D" id="3.30.420.40">
    <property type="match status" value="1"/>
</dbReference>
<dbReference type="InterPro" id="IPR003607">
    <property type="entry name" value="HD/PDEase_dom"/>
</dbReference>
<feature type="domain" description="Ppx/GppA phosphatase C-terminal" evidence="2">
    <location>
        <begin position="343"/>
        <end position="517"/>
    </location>
</feature>
<dbReference type="AlphaFoldDB" id="A0A518CNV4"/>
<dbReference type="CDD" id="cd00077">
    <property type="entry name" value="HDc"/>
    <property type="match status" value="1"/>
</dbReference>
<proteinExistence type="predicted"/>
<name>A0A518CNV4_9PLAN</name>
<dbReference type="EMBL" id="CP036281">
    <property type="protein sequence ID" value="QDU80906.1"/>
    <property type="molecule type" value="Genomic_DNA"/>
</dbReference>
<dbReference type="Proteomes" id="UP000317178">
    <property type="component" value="Chromosome"/>
</dbReference>
<dbReference type="InterPro" id="IPR048950">
    <property type="entry name" value="Ppx_GppA_C"/>
</dbReference>
<dbReference type="RefSeq" id="WP_144996136.1">
    <property type="nucleotide sequence ID" value="NZ_CP036281.1"/>
</dbReference>
<dbReference type="Gene3D" id="3.30.420.150">
    <property type="entry name" value="Exopolyphosphatase. Domain 2"/>
    <property type="match status" value="1"/>
</dbReference>
<dbReference type="Gene3D" id="1.10.3210.10">
    <property type="entry name" value="Hypothetical protein af1432"/>
    <property type="match status" value="1"/>
</dbReference>
<accession>A0A518CNV4</accession>
<dbReference type="SUPFAM" id="SSF109604">
    <property type="entry name" value="HD-domain/PDEase-like"/>
    <property type="match status" value="1"/>
</dbReference>
<dbReference type="Pfam" id="PF02541">
    <property type="entry name" value="Ppx-GppA"/>
    <property type="match status" value="1"/>
</dbReference>
<dbReference type="GO" id="GO:0004309">
    <property type="term" value="F:exopolyphosphatase activity"/>
    <property type="evidence" value="ECO:0007669"/>
    <property type="project" value="UniProtKB-EC"/>
</dbReference>
<dbReference type="SUPFAM" id="SSF53067">
    <property type="entry name" value="Actin-like ATPase domain"/>
    <property type="match status" value="2"/>
</dbReference>